<dbReference type="OrthoDB" id="2969446at2759"/>
<dbReference type="AlphaFoldDB" id="A0A0D7AZY3"/>
<accession>A0A0D7AZY3</accession>
<proteinExistence type="predicted"/>
<feature type="compositionally biased region" description="Acidic residues" evidence="1">
    <location>
        <begin position="81"/>
        <end position="99"/>
    </location>
</feature>
<protein>
    <recommendedName>
        <fullName evidence="4">F-box domain-containing protein</fullName>
    </recommendedName>
</protein>
<dbReference type="EMBL" id="KN880663">
    <property type="protein sequence ID" value="KIY63933.1"/>
    <property type="molecule type" value="Genomic_DNA"/>
</dbReference>
<evidence type="ECO:0000313" key="2">
    <source>
        <dbReference type="EMBL" id="KIY63933.1"/>
    </source>
</evidence>
<evidence type="ECO:0000313" key="3">
    <source>
        <dbReference type="Proteomes" id="UP000054007"/>
    </source>
</evidence>
<dbReference type="InterPro" id="IPR032675">
    <property type="entry name" value="LRR_dom_sf"/>
</dbReference>
<evidence type="ECO:0008006" key="4">
    <source>
        <dbReference type="Google" id="ProtNLM"/>
    </source>
</evidence>
<keyword evidence="3" id="KW-1185">Reference proteome</keyword>
<dbReference type="Proteomes" id="UP000054007">
    <property type="component" value="Unassembled WGS sequence"/>
</dbReference>
<dbReference type="SUPFAM" id="SSF52047">
    <property type="entry name" value="RNI-like"/>
    <property type="match status" value="1"/>
</dbReference>
<evidence type="ECO:0000256" key="1">
    <source>
        <dbReference type="SAM" id="MobiDB-lite"/>
    </source>
</evidence>
<dbReference type="Gene3D" id="3.80.10.10">
    <property type="entry name" value="Ribonuclease Inhibitor"/>
    <property type="match status" value="1"/>
</dbReference>
<feature type="region of interest" description="Disordered" evidence="1">
    <location>
        <begin position="78"/>
        <end position="99"/>
    </location>
</feature>
<gene>
    <name evidence="2" type="ORF">CYLTODRAFT_425678</name>
</gene>
<organism evidence="2 3">
    <name type="scientific">Cylindrobasidium torrendii FP15055 ss-10</name>
    <dbReference type="NCBI Taxonomy" id="1314674"/>
    <lineage>
        <taxon>Eukaryota</taxon>
        <taxon>Fungi</taxon>
        <taxon>Dikarya</taxon>
        <taxon>Basidiomycota</taxon>
        <taxon>Agaricomycotina</taxon>
        <taxon>Agaricomycetes</taxon>
        <taxon>Agaricomycetidae</taxon>
        <taxon>Agaricales</taxon>
        <taxon>Marasmiineae</taxon>
        <taxon>Physalacriaceae</taxon>
        <taxon>Cylindrobasidium</taxon>
    </lineage>
</organism>
<sequence length="374" mass="43377">MELLRKSSHRWRRLDISHSTSRIKTNITELDITGGLPSLEELHLKLRCTKNTDNMEVLEFTADCPKLTRLFLQAELGHPDEFDDEDDDEEDDSDDEDEDEGLWTLAQDHHIPWHQLTTLVWGLNSSEKEVLDVLSETERLETLEILPRSITVSEGLDPAMYSYTIDPVILQHLTSLRYEEGYRIIHGLCCPVLERLHMSDIDGEALSGFLVRSDPPLKTLRMDNFHRDWLSIKSELMPGVLPFLEEFIIGDSVYQLLEMINDESMFEIVVPPTRVFTIDTPTAIESIWDDETWAIGRLVRLIWPQEGLEAFNIFTRERDYGESILLKLVDRSKEVVNKWPLLRHMNVLRDEGLKVTVSYSPSIYPDSVSSRDYY</sequence>
<reference evidence="2 3" key="1">
    <citation type="journal article" date="2015" name="Fungal Genet. Biol.">
        <title>Evolution of novel wood decay mechanisms in Agaricales revealed by the genome sequences of Fistulina hepatica and Cylindrobasidium torrendii.</title>
        <authorList>
            <person name="Floudas D."/>
            <person name="Held B.W."/>
            <person name="Riley R."/>
            <person name="Nagy L.G."/>
            <person name="Koehler G."/>
            <person name="Ransdell A.S."/>
            <person name="Younus H."/>
            <person name="Chow J."/>
            <person name="Chiniquy J."/>
            <person name="Lipzen A."/>
            <person name="Tritt A."/>
            <person name="Sun H."/>
            <person name="Haridas S."/>
            <person name="LaButti K."/>
            <person name="Ohm R.A."/>
            <person name="Kues U."/>
            <person name="Blanchette R.A."/>
            <person name="Grigoriev I.V."/>
            <person name="Minto R.E."/>
            <person name="Hibbett D.S."/>
        </authorList>
    </citation>
    <scope>NUCLEOTIDE SEQUENCE [LARGE SCALE GENOMIC DNA]</scope>
    <source>
        <strain evidence="2 3">FP15055 ss-10</strain>
    </source>
</reference>
<dbReference type="STRING" id="1314674.A0A0D7AZY3"/>
<name>A0A0D7AZY3_9AGAR</name>